<gene>
    <name evidence="11" type="primary">argE</name>
    <name evidence="11" type="ORF">ACFQ2S_01460</name>
</gene>
<comment type="caution">
    <text evidence="11">The sequence shown here is derived from an EMBL/GenBank/DDBJ whole genome shotgun (WGS) entry which is preliminary data.</text>
</comment>
<evidence type="ECO:0000256" key="9">
    <source>
        <dbReference type="ARBA" id="ARBA00023285"/>
    </source>
</evidence>
<dbReference type="Pfam" id="PF01546">
    <property type="entry name" value="Peptidase_M20"/>
    <property type="match status" value="1"/>
</dbReference>
<dbReference type="NCBIfam" id="NF005710">
    <property type="entry name" value="PRK07522.1"/>
    <property type="match status" value="1"/>
</dbReference>
<organism evidence="11 12">
    <name type="scientific">Tropicimonas aquimaris</name>
    <dbReference type="NCBI Taxonomy" id="914152"/>
    <lineage>
        <taxon>Bacteria</taxon>
        <taxon>Pseudomonadati</taxon>
        <taxon>Pseudomonadota</taxon>
        <taxon>Alphaproteobacteria</taxon>
        <taxon>Rhodobacterales</taxon>
        <taxon>Roseobacteraceae</taxon>
        <taxon>Tropicimonas</taxon>
    </lineage>
</organism>
<keyword evidence="6" id="KW-0479">Metal-binding</keyword>
<evidence type="ECO:0000259" key="10">
    <source>
        <dbReference type="Pfam" id="PF07687"/>
    </source>
</evidence>
<dbReference type="PROSITE" id="PS00759">
    <property type="entry name" value="ARGE_DAPE_CPG2_2"/>
    <property type="match status" value="1"/>
</dbReference>
<dbReference type="EMBL" id="JBHTJT010000005">
    <property type="protein sequence ID" value="MFD0978306.1"/>
    <property type="molecule type" value="Genomic_DNA"/>
</dbReference>
<keyword evidence="9" id="KW-0170">Cobalt</keyword>
<dbReference type="PANTHER" id="PTHR43808:SF31">
    <property type="entry name" value="N-ACETYL-L-CITRULLINE DEACETYLASE"/>
    <property type="match status" value="1"/>
</dbReference>
<evidence type="ECO:0000313" key="12">
    <source>
        <dbReference type="Proteomes" id="UP001597108"/>
    </source>
</evidence>
<dbReference type="InterPro" id="IPR050072">
    <property type="entry name" value="Peptidase_M20A"/>
</dbReference>
<dbReference type="RefSeq" id="WP_386072108.1">
    <property type="nucleotide sequence ID" value="NZ_JBHTJT010000005.1"/>
</dbReference>
<reference evidence="12" key="1">
    <citation type="journal article" date="2019" name="Int. J. Syst. Evol. Microbiol.">
        <title>The Global Catalogue of Microorganisms (GCM) 10K type strain sequencing project: providing services to taxonomists for standard genome sequencing and annotation.</title>
        <authorList>
            <consortium name="The Broad Institute Genomics Platform"/>
            <consortium name="The Broad Institute Genome Sequencing Center for Infectious Disease"/>
            <person name="Wu L."/>
            <person name="Ma J."/>
        </authorList>
    </citation>
    <scope>NUCLEOTIDE SEQUENCE [LARGE SCALE GENOMIC DNA]</scope>
    <source>
        <strain evidence="12">CCUG 60524</strain>
    </source>
</reference>
<accession>A0ABW3IJY6</accession>
<evidence type="ECO:0000256" key="2">
    <source>
        <dbReference type="ARBA" id="ARBA00005691"/>
    </source>
</evidence>
<sequence>MHSLDLLDRLVAFPTVSGDSNVLMIDFVEDYLSQRGFEVHRIADDTGTKAGLFGRIGPAGPGGVMLSGHSDVVPADGEAWSGDPFRLRRDGDRLYARGTTDMKGFLASALALADRITGRRLREPLKLSISWDEEAGCLGIPQMLRHLGPTIGAPRLCIVGEPTSMQVATGHKGKASLRAICRGEAGHSSMAPDFINALHLAADFITGVREIQAELARTGARDEGYTVPYSTVHVGRMQGGTALNIVPEQAVIDLEYRHVAAESSEAIEDRLREAARRADPGKADCGVSLERLGGYPGLDHPPDTDCVREGVTLSGRRQTIKVGYGTEAGHFAAAGIPTVICGPGSMDQGHIADEFLAMDQLAACDAFMDRLADRLRDGT</sequence>
<dbReference type="Pfam" id="PF07687">
    <property type="entry name" value="M20_dimer"/>
    <property type="match status" value="1"/>
</dbReference>
<dbReference type="GO" id="GO:0008777">
    <property type="term" value="F:acetylornithine deacetylase activity"/>
    <property type="evidence" value="ECO:0007669"/>
    <property type="project" value="UniProtKB-EC"/>
</dbReference>
<dbReference type="InterPro" id="IPR010169">
    <property type="entry name" value="AcOrn-deacetyl"/>
</dbReference>
<dbReference type="PANTHER" id="PTHR43808">
    <property type="entry name" value="ACETYLORNITHINE DEACETYLASE"/>
    <property type="match status" value="1"/>
</dbReference>
<keyword evidence="12" id="KW-1185">Reference proteome</keyword>
<dbReference type="PROSITE" id="PS00758">
    <property type="entry name" value="ARGE_DAPE_CPG2_1"/>
    <property type="match status" value="1"/>
</dbReference>
<evidence type="ECO:0000256" key="6">
    <source>
        <dbReference type="ARBA" id="ARBA00022723"/>
    </source>
</evidence>
<evidence type="ECO:0000256" key="1">
    <source>
        <dbReference type="ARBA" id="ARBA00001947"/>
    </source>
</evidence>
<protein>
    <submittedName>
        <fullName evidence="11">Acetylornithine deacetylase</fullName>
        <ecNumber evidence="11">3.5.1.16</ecNumber>
    </submittedName>
</protein>
<evidence type="ECO:0000256" key="8">
    <source>
        <dbReference type="ARBA" id="ARBA00022833"/>
    </source>
</evidence>
<comment type="similarity">
    <text evidence="2">Belongs to the peptidase M20A family. ArgE subfamily.</text>
</comment>
<keyword evidence="4" id="KW-0055">Arginine biosynthesis</keyword>
<dbReference type="InterPro" id="IPR001261">
    <property type="entry name" value="ArgE/DapE_CS"/>
</dbReference>
<feature type="domain" description="Peptidase M20 dimerisation" evidence="10">
    <location>
        <begin position="169"/>
        <end position="280"/>
    </location>
</feature>
<dbReference type="NCBIfam" id="TIGR01892">
    <property type="entry name" value="AcOrn-deacetyl"/>
    <property type="match status" value="1"/>
</dbReference>
<evidence type="ECO:0000256" key="7">
    <source>
        <dbReference type="ARBA" id="ARBA00022801"/>
    </source>
</evidence>
<keyword evidence="5" id="KW-0028">Amino-acid biosynthesis</keyword>
<evidence type="ECO:0000256" key="5">
    <source>
        <dbReference type="ARBA" id="ARBA00022605"/>
    </source>
</evidence>
<dbReference type="InterPro" id="IPR036264">
    <property type="entry name" value="Bact_exopeptidase_dim_dom"/>
</dbReference>
<dbReference type="Gene3D" id="3.40.630.10">
    <property type="entry name" value="Zn peptidases"/>
    <property type="match status" value="1"/>
</dbReference>
<dbReference type="SUPFAM" id="SSF55031">
    <property type="entry name" value="Bacterial exopeptidase dimerisation domain"/>
    <property type="match status" value="1"/>
</dbReference>
<keyword evidence="7 11" id="KW-0378">Hydrolase</keyword>
<evidence type="ECO:0000256" key="4">
    <source>
        <dbReference type="ARBA" id="ARBA00022571"/>
    </source>
</evidence>
<dbReference type="CDD" id="cd03894">
    <property type="entry name" value="M20_ArgE"/>
    <property type="match status" value="1"/>
</dbReference>
<keyword evidence="8" id="KW-0862">Zinc</keyword>
<dbReference type="InterPro" id="IPR011650">
    <property type="entry name" value="Peptidase_M20_dimer"/>
</dbReference>
<proteinExistence type="inferred from homology"/>
<dbReference type="Gene3D" id="3.30.70.360">
    <property type="match status" value="1"/>
</dbReference>
<dbReference type="EC" id="3.5.1.16" evidence="11"/>
<evidence type="ECO:0000313" key="11">
    <source>
        <dbReference type="EMBL" id="MFD0978306.1"/>
    </source>
</evidence>
<dbReference type="SUPFAM" id="SSF53187">
    <property type="entry name" value="Zn-dependent exopeptidases"/>
    <property type="match status" value="1"/>
</dbReference>
<dbReference type="Proteomes" id="UP001597108">
    <property type="component" value="Unassembled WGS sequence"/>
</dbReference>
<evidence type="ECO:0000256" key="3">
    <source>
        <dbReference type="ARBA" id="ARBA00022490"/>
    </source>
</evidence>
<name>A0ABW3IJY6_9RHOB</name>
<comment type="cofactor">
    <cofactor evidence="1">
        <name>Zn(2+)</name>
        <dbReference type="ChEBI" id="CHEBI:29105"/>
    </cofactor>
</comment>
<dbReference type="InterPro" id="IPR002933">
    <property type="entry name" value="Peptidase_M20"/>
</dbReference>
<keyword evidence="3" id="KW-0963">Cytoplasm</keyword>